<dbReference type="Proteomes" id="UP000252100">
    <property type="component" value="Chromosome"/>
</dbReference>
<dbReference type="PANTHER" id="PTHR46112:SF2">
    <property type="entry name" value="XAA-PRO AMINOPEPTIDASE P-RELATED"/>
    <property type="match status" value="1"/>
</dbReference>
<dbReference type="KEGG" id="rue:DT065_13450"/>
<feature type="domain" description="Creatinase N-terminal" evidence="2">
    <location>
        <begin position="35"/>
        <end position="180"/>
    </location>
</feature>
<dbReference type="PANTHER" id="PTHR46112">
    <property type="entry name" value="AMINOPEPTIDASE"/>
    <property type="match status" value="1"/>
</dbReference>
<dbReference type="Gene3D" id="3.40.350.10">
    <property type="entry name" value="Creatinase/prolidase N-terminal domain"/>
    <property type="match status" value="1"/>
</dbReference>
<proteinExistence type="predicted"/>
<organism evidence="3 4">
    <name type="scientific">Salicibibacter kimchii</name>
    <dbReference type="NCBI Taxonomy" id="2099786"/>
    <lineage>
        <taxon>Bacteria</taxon>
        <taxon>Bacillati</taxon>
        <taxon>Bacillota</taxon>
        <taxon>Bacilli</taxon>
        <taxon>Bacillales</taxon>
        <taxon>Bacillaceae</taxon>
        <taxon>Salicibibacter</taxon>
    </lineage>
</organism>
<keyword evidence="4" id="KW-1185">Reference proteome</keyword>
<reference evidence="3 4" key="1">
    <citation type="journal article" date="2018" name="J. Microbiol.">
        <title>Salicibibacter kimchii gen. nov., sp. nov., a moderately halophilic and alkalitolerant bacterium in the family Bacillaceae, isolated from kimchi.</title>
        <authorList>
            <person name="Jang J.Y."/>
            <person name="Oh Y.J."/>
            <person name="Lim S.K."/>
            <person name="Park H.K."/>
            <person name="Lee C."/>
            <person name="Kim J.Y."/>
            <person name="Lee M.A."/>
            <person name="Choi H.J."/>
        </authorList>
    </citation>
    <scope>NUCLEOTIDE SEQUENCE [LARGE SCALE GENOMIC DNA]</scope>
    <source>
        <strain evidence="3 4">NKC1-1</strain>
    </source>
</reference>
<protein>
    <submittedName>
        <fullName evidence="3">M24 family metallopeptidase</fullName>
    </submittedName>
</protein>
<evidence type="ECO:0000259" key="1">
    <source>
        <dbReference type="Pfam" id="PF00557"/>
    </source>
</evidence>
<accession>A0A345C460</accession>
<dbReference type="Pfam" id="PF00557">
    <property type="entry name" value="Peptidase_M24"/>
    <property type="match status" value="1"/>
</dbReference>
<name>A0A345C460_9BACI</name>
<dbReference type="CDD" id="cd01066">
    <property type="entry name" value="APP_MetAP"/>
    <property type="match status" value="1"/>
</dbReference>
<dbReference type="AlphaFoldDB" id="A0A345C460"/>
<dbReference type="OrthoDB" id="9761809at2"/>
<dbReference type="InterPro" id="IPR050659">
    <property type="entry name" value="Peptidase_M24B"/>
</dbReference>
<sequence>MGAYHRDNGIEERTLITNRGGKRIFRFEISEYKERLYHTKKKMQDQGIDVLLISDPANMNYLTGYDAWTFYVGQIVVVSIDEEEPMWIGRDQDVNGAHITAWMNEKNIIPCPEEYYHSDEKHPMDFFARLVHLTGKSNRPIGVEMDMYYFTATTYEALKHALPNATLKNANALVNWVRLVKSDQEIDYMKKAATLAENAMTVGLEKIDVGARENEVVADIYHELIAGTEAFGGDYPAVAPLIPSGDDTSALHVTWSDRKFHANDFAILKLAGCFSRYHAPLSRTIATGETPAKIKDGAKRCVEGLHAALDTIQPGATCEEIEAAWRRSVEKHGVLKDTFLGYSVGSNYPPDWGSHTANLRQGDRTVLKPNMTFHMIPRLWIGDSGIEVSETFRVTENGCETLTDFERKLFVK</sequence>
<feature type="domain" description="Peptidase M24" evidence="1">
    <location>
        <begin position="188"/>
        <end position="396"/>
    </location>
</feature>
<dbReference type="InterPro" id="IPR000587">
    <property type="entry name" value="Creatinase_N"/>
</dbReference>
<dbReference type="InterPro" id="IPR029149">
    <property type="entry name" value="Creatin/AminoP/Spt16_N"/>
</dbReference>
<dbReference type="SUPFAM" id="SSF53092">
    <property type="entry name" value="Creatinase/prolidase N-terminal domain"/>
    <property type="match status" value="1"/>
</dbReference>
<evidence type="ECO:0000259" key="2">
    <source>
        <dbReference type="Pfam" id="PF01321"/>
    </source>
</evidence>
<dbReference type="InterPro" id="IPR036005">
    <property type="entry name" value="Creatinase/aminopeptidase-like"/>
</dbReference>
<evidence type="ECO:0000313" key="3">
    <source>
        <dbReference type="EMBL" id="AXF57991.1"/>
    </source>
</evidence>
<gene>
    <name evidence="3" type="ORF">DT065_13450</name>
</gene>
<dbReference type="EMBL" id="CP031092">
    <property type="protein sequence ID" value="AXF57991.1"/>
    <property type="molecule type" value="Genomic_DNA"/>
</dbReference>
<dbReference type="SUPFAM" id="SSF55920">
    <property type="entry name" value="Creatinase/aminopeptidase"/>
    <property type="match status" value="1"/>
</dbReference>
<dbReference type="Gene3D" id="3.90.230.10">
    <property type="entry name" value="Creatinase/methionine aminopeptidase superfamily"/>
    <property type="match status" value="1"/>
</dbReference>
<dbReference type="InterPro" id="IPR000994">
    <property type="entry name" value="Pept_M24"/>
</dbReference>
<evidence type="ECO:0000313" key="4">
    <source>
        <dbReference type="Proteomes" id="UP000252100"/>
    </source>
</evidence>
<dbReference type="Pfam" id="PF01321">
    <property type="entry name" value="Creatinase_N"/>
    <property type="match status" value="1"/>
</dbReference>